<reference evidence="4 5" key="1">
    <citation type="journal article" date="2014" name="Genome Announc.">
        <title>Draft Genome Sequences of Marine Flavobacterium Nonlabens Strains NR17, NR24, NR27, NR32, NR33, and Ara13.</title>
        <authorList>
            <person name="Nakanishi M."/>
            <person name="Meirelles P."/>
            <person name="Suzuki R."/>
            <person name="Takatani N."/>
            <person name="Mino S."/>
            <person name="Suda W."/>
            <person name="Oshima K."/>
            <person name="Hattori M."/>
            <person name="Ohkuma M."/>
            <person name="Hosokawa M."/>
            <person name="Miyashita K."/>
            <person name="Thompson F.L."/>
            <person name="Niwa A."/>
            <person name="Sawabe T."/>
            <person name="Sawabe T."/>
        </authorList>
    </citation>
    <scope>NUCLEOTIDE SEQUENCE [LARGE SCALE GENOMIC DNA]</scope>
    <source>
        <strain evidence="3">JCM 19275</strain>
        <strain evidence="2">JCM 19296</strain>
        <strain evidence="5">JCM19275</strain>
        <strain evidence="4">JCM19296</strain>
    </source>
</reference>
<evidence type="ECO:0000256" key="1">
    <source>
        <dbReference type="SAM" id="Phobius"/>
    </source>
</evidence>
<feature type="transmembrane region" description="Helical" evidence="1">
    <location>
        <begin position="7"/>
        <end position="30"/>
    </location>
</feature>
<dbReference type="AlphaFoldDB" id="A0A081DA64"/>
<comment type="caution">
    <text evidence="2">The sequence shown here is derived from an EMBL/GenBank/DDBJ whole genome shotgun (WGS) entry which is preliminary data.</text>
</comment>
<organism evidence="2 4">
    <name type="scientific">Nonlabens ulvanivorans</name>
    <name type="common">Persicivirga ulvanivorans</name>
    <dbReference type="NCBI Taxonomy" id="906888"/>
    <lineage>
        <taxon>Bacteria</taxon>
        <taxon>Pseudomonadati</taxon>
        <taxon>Bacteroidota</taxon>
        <taxon>Flavobacteriia</taxon>
        <taxon>Flavobacteriales</taxon>
        <taxon>Flavobacteriaceae</taxon>
        <taxon>Nonlabens</taxon>
    </lineage>
</organism>
<gene>
    <name evidence="3" type="ORF">JCM19275_1986</name>
    <name evidence="2" type="ORF">JCM19296_1402</name>
</gene>
<keyword evidence="1" id="KW-0812">Transmembrane</keyword>
<protein>
    <submittedName>
        <fullName evidence="2">Uncharacterized protein</fullName>
    </submittedName>
</protein>
<keyword evidence="1" id="KW-1133">Transmembrane helix</keyword>
<dbReference type="Proteomes" id="UP000029647">
    <property type="component" value="Unassembled WGS sequence"/>
</dbReference>
<accession>A0A081DA64</accession>
<evidence type="ECO:0000313" key="2">
    <source>
        <dbReference type="EMBL" id="GAK75810.1"/>
    </source>
</evidence>
<proteinExistence type="predicted"/>
<sequence length="235" mass="26839">MKKIGRILLKIVLGILALLLVVFIVLKIVFNDDVPQGEKGAAADELGYAILESINNKDFTQVKEIHWTFRGVNKYVWKVQQNAVDVYWEDYKVAYATQYPQISFAWKGDQKLSGKELEDAIAYASKNFNNDSFWVVAPYKIFDIGTERELIEEDGKRKLLVRYKSGGSTPGDVYLWEVDENNVPIAFKMWVSIIPFDGIEAKWSDWKMTDGGFPLPTTRSLYGIEIPVTDVKVIK</sequence>
<dbReference type="EMBL" id="BBNT01000005">
    <property type="protein sequence ID" value="GAL75535.1"/>
    <property type="molecule type" value="Genomic_DNA"/>
</dbReference>
<evidence type="ECO:0000313" key="3">
    <source>
        <dbReference type="EMBL" id="GAL75535.1"/>
    </source>
</evidence>
<name>A0A081DA64_NONUL</name>
<dbReference type="Proteomes" id="UP000028980">
    <property type="component" value="Unassembled WGS sequence"/>
</dbReference>
<dbReference type="EMBL" id="BBLG01000002">
    <property type="protein sequence ID" value="GAK75810.1"/>
    <property type="molecule type" value="Genomic_DNA"/>
</dbReference>
<evidence type="ECO:0000313" key="5">
    <source>
        <dbReference type="Proteomes" id="UP000029647"/>
    </source>
</evidence>
<keyword evidence="1" id="KW-0472">Membrane</keyword>
<evidence type="ECO:0000313" key="4">
    <source>
        <dbReference type="Proteomes" id="UP000028980"/>
    </source>
</evidence>